<reference evidence="2 3" key="2">
    <citation type="journal article" date="2013" name="Environ. Sci. Technol.">
        <title>The 4-tert-butylphenol-utilizing bacterium Sphingobium fuliginis OMI can degrade bisphenols via phenolic ring hydroxylation and meta-cleavage pathway.</title>
        <authorList>
            <person name="Ogata Y."/>
            <person name="Goda S."/>
            <person name="Toyama T."/>
            <person name="Sei K."/>
            <person name="Ike M."/>
        </authorList>
    </citation>
    <scope>NUCLEOTIDE SEQUENCE [LARGE SCALE GENOMIC DNA]</scope>
    <source>
        <strain evidence="2 3">OMI</strain>
    </source>
</reference>
<evidence type="ECO:0000313" key="3">
    <source>
        <dbReference type="Proteomes" id="UP000221538"/>
    </source>
</evidence>
<dbReference type="EMBL" id="BEWI01000027">
    <property type="protein sequence ID" value="GAY19546.1"/>
    <property type="molecule type" value="Genomic_DNA"/>
</dbReference>
<dbReference type="InterPro" id="IPR035919">
    <property type="entry name" value="EAL_sf"/>
</dbReference>
<reference evidence="2 3" key="1">
    <citation type="journal article" date="2013" name="Biodegradation">
        <title>Occurrence of 4-tert-butylphenol (4-t-BP) biodegradation in an aquatic sample caused by the presence of Spirodela polyrrhiza and isolation of a 4-t-BP-utilizing bacterium.</title>
        <authorList>
            <person name="Ogata Y."/>
            <person name="Toyama T."/>
            <person name="Yu N."/>
            <person name="Wang X."/>
            <person name="Sei K."/>
            <person name="Ike M."/>
        </authorList>
    </citation>
    <scope>NUCLEOTIDE SEQUENCE [LARGE SCALE GENOMIC DNA]</scope>
    <source>
        <strain evidence="2 3">OMI</strain>
    </source>
</reference>
<proteinExistence type="predicted"/>
<dbReference type="InterPro" id="IPR001633">
    <property type="entry name" value="EAL_dom"/>
</dbReference>
<dbReference type="Proteomes" id="UP000221538">
    <property type="component" value="Unassembled WGS sequence"/>
</dbReference>
<dbReference type="AlphaFoldDB" id="A0A292Z8U2"/>
<comment type="caution">
    <text evidence="2">The sequence shown here is derived from an EMBL/GenBank/DDBJ whole genome shotgun (WGS) entry which is preliminary data.</text>
</comment>
<gene>
    <name evidence="2" type="ORF">SFOMI_0065</name>
</gene>
<evidence type="ECO:0000259" key="1">
    <source>
        <dbReference type="Pfam" id="PF00563"/>
    </source>
</evidence>
<sequence>MIDDGAAAVELAEFLRLLGHSATAWEAWTEDRCFDLVMVDTADQGDWETHLAIAAARGVSWAILLVDDGTDIPAVRNVGGLRVIGTLMKPLTPVRVAAFLRNYGNGSDGSVGQRAGDGPVRMPGRFIFRTKHALRGDAVVGYEAVAWQEGAGASPDHDSFAGTIWAAEAALGLAGRLARARAKVPVAFSCSAAIFADAQFVREMQLLTRYARVDPGGLLVDVALATSTLRALDLSEAAERCAAAGFHVALGRRGEAAESWEPWTMLSLSEIRLDGCGAALPPGEERALQREIVALCRQRGIRTTIGRIDSEADLRDARDTGADQGLGAYWGAPLRDVIL</sequence>
<dbReference type="SUPFAM" id="SSF141868">
    <property type="entry name" value="EAL domain-like"/>
    <property type="match status" value="1"/>
</dbReference>
<organism evidence="2 3">
    <name type="scientific">Sphingobium fuliginis (strain ATCC 27551)</name>
    <dbReference type="NCBI Taxonomy" id="336203"/>
    <lineage>
        <taxon>Bacteria</taxon>
        <taxon>Pseudomonadati</taxon>
        <taxon>Pseudomonadota</taxon>
        <taxon>Alphaproteobacteria</taxon>
        <taxon>Sphingomonadales</taxon>
        <taxon>Sphingomonadaceae</taxon>
        <taxon>Sphingobium</taxon>
    </lineage>
</organism>
<dbReference type="Gene3D" id="3.20.20.450">
    <property type="entry name" value="EAL domain"/>
    <property type="match status" value="1"/>
</dbReference>
<accession>A0A292Z8U2</accession>
<evidence type="ECO:0000313" key="2">
    <source>
        <dbReference type="EMBL" id="GAY19546.1"/>
    </source>
</evidence>
<protein>
    <recommendedName>
        <fullName evidence="1">EAL domain-containing protein</fullName>
    </recommendedName>
</protein>
<name>A0A292Z8U2_SPHSA</name>
<feature type="domain" description="EAL" evidence="1">
    <location>
        <begin position="135"/>
        <end position="333"/>
    </location>
</feature>
<dbReference type="Pfam" id="PF00563">
    <property type="entry name" value="EAL"/>
    <property type="match status" value="1"/>
</dbReference>